<evidence type="ECO:0000256" key="1">
    <source>
        <dbReference type="ARBA" id="ARBA00004173"/>
    </source>
</evidence>
<dbReference type="SUPFAM" id="SSF52540">
    <property type="entry name" value="P-loop containing nucleoside triphosphate hydrolases"/>
    <property type="match status" value="3"/>
</dbReference>
<sequence length="873" mass="95524">MMSKYHQLKPEEPEELRITLVGKTGVGKSAVGNTILGRKAFESKLSMSSVTSKCKKKTGEVAGHILAVVDTPGLFDTGKELKKVKEEIAKCISFAAPGPHVFLIVIQLGRFTTQEKEIVTIIQKMFGEEAGKFTMVLFTHGDLLLEEEEVSMDELISQNEPLRDFIRQCDGGYHVFNNKDKNLLQVTELLRKINSIVQRNGGSYYTNEMFQEAERAIREEEERLKRENPDMNPSEARRQAERDNSFIWAAGVGVAAGGGVGGVLGAAVGAGVGCIGGGVGAAAGAKVGAVAGAAVGAAVGAAAAAVKEKACVIQGGSDLSSDLRVVLVGQERVGKSSAGNTILGKKQFDCRFSSRPLTLISEKREEDVQGHRVSVVDTPGLFSSQLSEEEMKAELEKAVDLSSPGPHIFLLTIQLGRFTEQEQGDLETLQKLLSPDVSKHTMVLFTYGDRLENTNIDQFVRDDKNLKKLLDKCSGKYHVFNNREMENRDQVKELFEKIDSVSEGGRLFYQKRSSQSLSLILRVYRMIYQRFHWLFNIIFCVFRWFEEHIELIRTFTVKELMFESLMETNRQVEQSSGVQEACSTETEELRITLVGKTGVGKSAVGNIILGREAFESKLSMSSVTSKCKKETGEVAGHILAVVDTPGLFDTGKELKKVKKEIAKCISFVAPGPHVFLIVLQPNRFTKEEQETVKIIQKMFGKKAGKYTMALFTHGDDLKREEVSMDTLISQTRSLRDFVKQCGGGSHVFDNTDGDCFQVTELVRKIKNMVQGNGGSYYTNEMFQEAERAIREEEKRLKRENPDMNPNETRRKAEKNNAFIQGILQGAGAGAAAGATVGTAFGSLGAGVGAGVGGAVGAAVGAIMAVKGKACVIQ</sequence>
<dbReference type="GO" id="GO:0005525">
    <property type="term" value="F:GTP binding"/>
    <property type="evidence" value="ECO:0007669"/>
    <property type="project" value="UniProtKB-KW"/>
</dbReference>
<evidence type="ECO:0000256" key="7">
    <source>
        <dbReference type="ARBA" id="ARBA00022737"/>
    </source>
</evidence>
<evidence type="ECO:0000259" key="16">
    <source>
        <dbReference type="PROSITE" id="PS51720"/>
    </source>
</evidence>
<keyword evidence="10" id="KW-0333">Golgi apparatus</keyword>
<evidence type="ECO:0000256" key="8">
    <source>
        <dbReference type="ARBA" id="ARBA00022741"/>
    </source>
</evidence>
<evidence type="ECO:0000256" key="15">
    <source>
        <dbReference type="ARBA" id="ARBA00077278"/>
    </source>
</evidence>
<evidence type="ECO:0000256" key="11">
    <source>
        <dbReference type="ARBA" id="ARBA00023128"/>
    </source>
</evidence>
<evidence type="ECO:0000313" key="17">
    <source>
        <dbReference type="Proteomes" id="UP000694890"/>
    </source>
</evidence>
<feature type="domain" description="AIG1-type G" evidence="16">
    <location>
        <begin position="13"/>
        <end position="214"/>
    </location>
</feature>
<dbReference type="PROSITE" id="PS51720">
    <property type="entry name" value="G_AIG1"/>
    <property type="match status" value="3"/>
</dbReference>
<dbReference type="KEGG" id="lcf:108884646"/>
<keyword evidence="12" id="KW-0342">GTP-binding</keyword>
<protein>
    <recommendedName>
        <fullName evidence="14">GTPase IMAP family member 8</fullName>
    </recommendedName>
    <alternativeName>
        <fullName evidence="15">Immune-associated nucleotide-binding protein 9</fullName>
    </alternativeName>
</protein>
<evidence type="ECO:0000313" key="18">
    <source>
        <dbReference type="RefSeq" id="XP_018534178.2"/>
    </source>
</evidence>
<feature type="domain" description="AIG1-type G" evidence="16">
    <location>
        <begin position="586"/>
        <end position="786"/>
    </location>
</feature>
<reference evidence="18" key="1">
    <citation type="submission" date="2025-08" db="UniProtKB">
        <authorList>
            <consortium name="RefSeq"/>
        </authorList>
    </citation>
    <scope>IDENTIFICATION</scope>
    <source>
        <tissue evidence="18">Brain</tissue>
    </source>
</reference>
<dbReference type="GO" id="GO:0005794">
    <property type="term" value="C:Golgi apparatus"/>
    <property type="evidence" value="ECO:0007669"/>
    <property type="project" value="UniProtKB-SubCell"/>
</dbReference>
<evidence type="ECO:0000256" key="10">
    <source>
        <dbReference type="ARBA" id="ARBA00023034"/>
    </source>
</evidence>
<keyword evidence="8" id="KW-0547">Nucleotide-binding</keyword>
<name>A0AAJ7PNP0_LATCA</name>
<keyword evidence="9" id="KW-0256">Endoplasmic reticulum</keyword>
<evidence type="ECO:0000256" key="2">
    <source>
        <dbReference type="ARBA" id="ARBA00004240"/>
    </source>
</evidence>
<gene>
    <name evidence="18" type="primary">LOC108884646</name>
</gene>
<dbReference type="GO" id="GO:0005783">
    <property type="term" value="C:endoplasmic reticulum"/>
    <property type="evidence" value="ECO:0007669"/>
    <property type="project" value="UniProtKB-SubCell"/>
</dbReference>
<dbReference type="FunFam" id="3.40.50.300:FF:000366">
    <property type="entry name" value="GTPase, IMAP family member 2"/>
    <property type="match status" value="2"/>
</dbReference>
<dbReference type="Gene3D" id="3.40.50.300">
    <property type="entry name" value="P-loop containing nucleotide triphosphate hydrolases"/>
    <property type="match status" value="3"/>
</dbReference>
<keyword evidence="6" id="KW-0963">Cytoplasm</keyword>
<dbReference type="Proteomes" id="UP000694890">
    <property type="component" value="Linkage group LG15"/>
</dbReference>
<dbReference type="PANTHER" id="PTHR10903:SF186">
    <property type="entry name" value="GTPASE IMAP FAMILY MEMBER 4-LIKE-RELATED"/>
    <property type="match status" value="1"/>
</dbReference>
<dbReference type="FunFam" id="3.40.50.300:FF:000536">
    <property type="entry name" value="GTPase IMAP family member 8"/>
    <property type="match status" value="1"/>
</dbReference>
<evidence type="ECO:0000256" key="9">
    <source>
        <dbReference type="ARBA" id="ARBA00022824"/>
    </source>
</evidence>
<dbReference type="AlphaFoldDB" id="A0AAJ7PNP0"/>
<dbReference type="RefSeq" id="XP_018534178.2">
    <property type="nucleotide sequence ID" value="XM_018678662.2"/>
</dbReference>
<keyword evidence="7" id="KW-0677">Repeat</keyword>
<evidence type="ECO:0000256" key="4">
    <source>
        <dbReference type="ARBA" id="ARBA00004555"/>
    </source>
</evidence>
<dbReference type="GeneID" id="108884646"/>
<dbReference type="Pfam" id="PF04548">
    <property type="entry name" value="AIG1"/>
    <property type="match status" value="3"/>
</dbReference>
<evidence type="ECO:0000256" key="5">
    <source>
        <dbReference type="ARBA" id="ARBA00008535"/>
    </source>
</evidence>
<proteinExistence type="inferred from homology"/>
<dbReference type="InterPro" id="IPR006703">
    <property type="entry name" value="G_AIG1"/>
</dbReference>
<dbReference type="InterPro" id="IPR027417">
    <property type="entry name" value="P-loop_NTPase"/>
</dbReference>
<comment type="subcellular location">
    <subcellularLocation>
        <location evidence="3">Cytoplasm</location>
        <location evidence="3">Cytosol</location>
    </subcellularLocation>
    <subcellularLocation>
        <location evidence="2">Endoplasmic reticulum</location>
    </subcellularLocation>
    <subcellularLocation>
        <location evidence="4">Golgi apparatus</location>
    </subcellularLocation>
    <subcellularLocation>
        <location evidence="1">Mitochondrion</location>
    </subcellularLocation>
</comment>
<dbReference type="GO" id="GO:0005829">
    <property type="term" value="C:cytosol"/>
    <property type="evidence" value="ECO:0007669"/>
    <property type="project" value="UniProtKB-SubCell"/>
</dbReference>
<comment type="function">
    <text evidence="13">Exerts an anti-apoptotic effect in the immune system and is involved in responses to infections.</text>
</comment>
<evidence type="ECO:0000256" key="13">
    <source>
        <dbReference type="ARBA" id="ARBA00056809"/>
    </source>
</evidence>
<dbReference type="CDD" id="cd01852">
    <property type="entry name" value="AIG1"/>
    <property type="match status" value="3"/>
</dbReference>
<evidence type="ECO:0000256" key="14">
    <source>
        <dbReference type="ARBA" id="ARBA00073539"/>
    </source>
</evidence>
<accession>A0AAJ7PNP0</accession>
<evidence type="ECO:0000256" key="12">
    <source>
        <dbReference type="ARBA" id="ARBA00023134"/>
    </source>
</evidence>
<keyword evidence="11" id="KW-0496">Mitochondrion</keyword>
<dbReference type="InterPro" id="IPR045058">
    <property type="entry name" value="GIMA/IAN/Toc"/>
</dbReference>
<organism evidence="17 18">
    <name type="scientific">Lates calcarifer</name>
    <name type="common">Barramundi</name>
    <name type="synonym">Holocentrus calcarifer</name>
    <dbReference type="NCBI Taxonomy" id="8187"/>
    <lineage>
        <taxon>Eukaryota</taxon>
        <taxon>Metazoa</taxon>
        <taxon>Chordata</taxon>
        <taxon>Craniata</taxon>
        <taxon>Vertebrata</taxon>
        <taxon>Euteleostomi</taxon>
        <taxon>Actinopterygii</taxon>
        <taxon>Neopterygii</taxon>
        <taxon>Teleostei</taxon>
        <taxon>Neoteleostei</taxon>
        <taxon>Acanthomorphata</taxon>
        <taxon>Carangaria</taxon>
        <taxon>Carangaria incertae sedis</taxon>
        <taxon>Centropomidae</taxon>
        <taxon>Lates</taxon>
    </lineage>
</organism>
<feature type="domain" description="AIG1-type G" evidence="16">
    <location>
        <begin position="320"/>
        <end position="517"/>
    </location>
</feature>
<dbReference type="PANTHER" id="PTHR10903">
    <property type="entry name" value="GTPASE, IMAP FAMILY MEMBER-RELATED"/>
    <property type="match status" value="1"/>
</dbReference>
<dbReference type="GO" id="GO:0005739">
    <property type="term" value="C:mitochondrion"/>
    <property type="evidence" value="ECO:0007669"/>
    <property type="project" value="UniProtKB-SubCell"/>
</dbReference>
<evidence type="ECO:0000256" key="6">
    <source>
        <dbReference type="ARBA" id="ARBA00022490"/>
    </source>
</evidence>
<comment type="similarity">
    <text evidence="5">Belongs to the TRAFAC class TrmE-Era-EngA-EngB-Septin-like GTPase superfamily. AIG1/Toc34/Toc159-like paraseptin GTPase family. IAN subfamily.</text>
</comment>
<evidence type="ECO:0000256" key="3">
    <source>
        <dbReference type="ARBA" id="ARBA00004514"/>
    </source>
</evidence>